<sequence length="129" mass="13936">MKRQLRLSAWRRRRSIGLGRSGGAAADPREVSIQESCRVPVVSVRAARWSILIGIACCAGACGLLLLQCIDRGGAVGDLLSVACCLFGIEQAAGTVLLEGQRTRCCDSRWCWRILHQVKEVLKSVCPAA</sequence>
<organism evidence="1">
    <name type="scientific">Arundo donax</name>
    <name type="common">Giant reed</name>
    <name type="synonym">Donax arundinaceus</name>
    <dbReference type="NCBI Taxonomy" id="35708"/>
    <lineage>
        <taxon>Eukaryota</taxon>
        <taxon>Viridiplantae</taxon>
        <taxon>Streptophyta</taxon>
        <taxon>Embryophyta</taxon>
        <taxon>Tracheophyta</taxon>
        <taxon>Spermatophyta</taxon>
        <taxon>Magnoliopsida</taxon>
        <taxon>Liliopsida</taxon>
        <taxon>Poales</taxon>
        <taxon>Poaceae</taxon>
        <taxon>PACMAD clade</taxon>
        <taxon>Arundinoideae</taxon>
        <taxon>Arundineae</taxon>
        <taxon>Arundo</taxon>
    </lineage>
</organism>
<name>A0A0A9HY64_ARUDO</name>
<evidence type="ECO:0000313" key="1">
    <source>
        <dbReference type="EMBL" id="JAE39831.1"/>
    </source>
</evidence>
<reference evidence="1" key="2">
    <citation type="journal article" date="2015" name="Data Brief">
        <title>Shoot transcriptome of the giant reed, Arundo donax.</title>
        <authorList>
            <person name="Barrero R.A."/>
            <person name="Guerrero F.D."/>
            <person name="Moolhuijzen P."/>
            <person name="Goolsby J.A."/>
            <person name="Tidwell J."/>
            <person name="Bellgard S.E."/>
            <person name="Bellgard M.I."/>
        </authorList>
    </citation>
    <scope>NUCLEOTIDE SEQUENCE</scope>
    <source>
        <tissue evidence="1">Shoot tissue taken approximately 20 cm above the soil surface</tissue>
    </source>
</reference>
<reference evidence="1" key="1">
    <citation type="submission" date="2014-09" db="EMBL/GenBank/DDBJ databases">
        <authorList>
            <person name="Magalhaes I.L.F."/>
            <person name="Oliveira U."/>
            <person name="Santos F.R."/>
            <person name="Vidigal T.H.D.A."/>
            <person name="Brescovit A.D."/>
            <person name="Santos A.J."/>
        </authorList>
    </citation>
    <scope>NUCLEOTIDE SEQUENCE</scope>
    <source>
        <tissue evidence="1">Shoot tissue taken approximately 20 cm above the soil surface</tissue>
    </source>
</reference>
<accession>A0A0A9HY64</accession>
<dbReference type="AlphaFoldDB" id="A0A0A9HY64"/>
<protein>
    <submittedName>
        <fullName evidence="1">Uncharacterized protein</fullName>
    </submittedName>
</protein>
<dbReference type="EMBL" id="GBRH01158065">
    <property type="protein sequence ID" value="JAE39831.1"/>
    <property type="molecule type" value="Transcribed_RNA"/>
</dbReference>
<proteinExistence type="predicted"/>